<dbReference type="GO" id="GO:0044038">
    <property type="term" value="P:cell wall macromolecule biosynthetic process"/>
    <property type="evidence" value="ECO:0007669"/>
    <property type="project" value="TreeGrafter"/>
</dbReference>
<dbReference type="PANTHER" id="PTHR22926:SF3">
    <property type="entry name" value="UNDECAPRENYL-PHOSPHATE ALPHA-N-ACETYLGLUCOSAMINYL 1-PHOSPHATE TRANSFERASE"/>
    <property type="match status" value="1"/>
</dbReference>
<evidence type="ECO:0000256" key="1">
    <source>
        <dbReference type="ARBA" id="ARBA00004651"/>
    </source>
</evidence>
<feature type="transmembrane region" description="Helical" evidence="8">
    <location>
        <begin position="244"/>
        <end position="263"/>
    </location>
</feature>
<dbReference type="GO" id="GO:0009103">
    <property type="term" value="P:lipopolysaccharide biosynthetic process"/>
    <property type="evidence" value="ECO:0007669"/>
    <property type="project" value="TreeGrafter"/>
</dbReference>
<sequence length="347" mass="37456">MINAHFSTEYYWLAFPAVILLSLGLTGALRIYALKNSLIDVPNGRSSHSIPTPRGGGVAIVVCFLLVMPLLATTGLVTWSNAMALIGAGAWVAVIGFLDDHGHIAARWRLLAHFAGAIWALFWLGGLAPVDAFGLTIDLGWLGHVVAAFYLVWMLNLYNFMDGIDGIAGVEAVTACIGACLIYWVTGFDALVWAPLLLAAAVLGFLCWNFPPARIFMGDAGSGFLGIILGIFSLQASSSAPQLLWVWLILLGVFIVDATFTLLRRLMRGDKVYEAHRSHAYQFASRSVGRHLPVTVGVLMINLFWLLPIALCVGVGTLNGLLGLLIAYVPLVLLAVRYHAGELEQVN</sequence>
<dbReference type="Pfam" id="PF00953">
    <property type="entry name" value="Glycos_transf_4"/>
    <property type="match status" value="1"/>
</dbReference>
<dbReference type="PATRIC" id="fig|294.132.peg.3647"/>
<dbReference type="OrthoDB" id="9783652at2"/>
<feature type="transmembrane region" description="Helical" evidence="8">
    <location>
        <begin position="317"/>
        <end position="336"/>
    </location>
</feature>
<feature type="binding site" evidence="7">
    <location>
        <position position="159"/>
    </location>
    <ligand>
        <name>Mg(2+)</name>
        <dbReference type="ChEBI" id="CHEBI:18420"/>
    </ligand>
</feature>
<feature type="transmembrane region" description="Helical" evidence="8">
    <location>
        <begin position="78"/>
        <end position="98"/>
    </location>
</feature>
<evidence type="ECO:0000256" key="7">
    <source>
        <dbReference type="PIRSR" id="PIRSR600715-1"/>
    </source>
</evidence>
<gene>
    <name evidence="9" type="ORF">VC35_22210</name>
</gene>
<reference evidence="9 10" key="1">
    <citation type="submission" date="2015-03" db="EMBL/GenBank/DDBJ databases">
        <title>Comparative genomics of Pseudomonas insights into diversity of traits involved in vanlence and defense.</title>
        <authorList>
            <person name="Qin Y."/>
        </authorList>
    </citation>
    <scope>NUCLEOTIDE SEQUENCE [LARGE SCALE GENOMIC DNA]</scope>
    <source>
        <strain evidence="9 10">C8</strain>
    </source>
</reference>
<evidence type="ECO:0000256" key="4">
    <source>
        <dbReference type="ARBA" id="ARBA00022692"/>
    </source>
</evidence>
<evidence type="ECO:0000313" key="9">
    <source>
        <dbReference type="EMBL" id="KJZ42828.1"/>
    </source>
</evidence>
<feature type="transmembrane region" description="Helical" evidence="8">
    <location>
        <begin position="191"/>
        <end position="208"/>
    </location>
</feature>
<comment type="cofactor">
    <cofactor evidence="7">
        <name>Mg(2+)</name>
        <dbReference type="ChEBI" id="CHEBI:18420"/>
    </cofactor>
</comment>
<keyword evidence="5 8" id="KW-1133">Transmembrane helix</keyword>
<dbReference type="AlphaFoldDB" id="A0A0F4TEH1"/>
<feature type="binding site" evidence="7">
    <location>
        <position position="219"/>
    </location>
    <ligand>
        <name>Mg(2+)</name>
        <dbReference type="ChEBI" id="CHEBI:18420"/>
    </ligand>
</feature>
<keyword evidence="2" id="KW-1003">Cell membrane</keyword>
<feature type="transmembrane region" description="Helical" evidence="8">
    <location>
        <begin position="55"/>
        <end position="72"/>
    </location>
</feature>
<evidence type="ECO:0000256" key="5">
    <source>
        <dbReference type="ARBA" id="ARBA00022989"/>
    </source>
</evidence>
<keyword evidence="3 9" id="KW-0808">Transferase</keyword>
<dbReference type="EMBL" id="LACC01000027">
    <property type="protein sequence ID" value="KJZ42828.1"/>
    <property type="molecule type" value="Genomic_DNA"/>
</dbReference>
<dbReference type="GO" id="GO:0016780">
    <property type="term" value="F:phosphotransferase activity, for other substituted phosphate groups"/>
    <property type="evidence" value="ECO:0007669"/>
    <property type="project" value="InterPro"/>
</dbReference>
<dbReference type="InterPro" id="IPR000715">
    <property type="entry name" value="Glycosyl_transferase_4"/>
</dbReference>
<comment type="subcellular location">
    <subcellularLocation>
        <location evidence="1">Cell membrane</location>
        <topology evidence="1">Multi-pass membrane protein</topology>
    </subcellularLocation>
</comment>
<feature type="transmembrane region" description="Helical" evidence="8">
    <location>
        <begin position="12"/>
        <end position="34"/>
    </location>
</feature>
<feature type="transmembrane region" description="Helical" evidence="8">
    <location>
        <begin position="141"/>
        <end position="160"/>
    </location>
</feature>
<evidence type="ECO:0000256" key="8">
    <source>
        <dbReference type="SAM" id="Phobius"/>
    </source>
</evidence>
<evidence type="ECO:0000256" key="2">
    <source>
        <dbReference type="ARBA" id="ARBA00022475"/>
    </source>
</evidence>
<accession>A0A0F4TEH1</accession>
<dbReference type="PANTHER" id="PTHR22926">
    <property type="entry name" value="PHOSPHO-N-ACETYLMURAMOYL-PENTAPEPTIDE-TRANSFERASE"/>
    <property type="match status" value="1"/>
</dbReference>
<evidence type="ECO:0000256" key="3">
    <source>
        <dbReference type="ARBA" id="ARBA00022679"/>
    </source>
</evidence>
<feature type="transmembrane region" description="Helical" evidence="8">
    <location>
        <begin position="167"/>
        <end position="185"/>
    </location>
</feature>
<protein>
    <submittedName>
        <fullName evidence="9">Glycosyl transferase</fullName>
    </submittedName>
</protein>
<feature type="transmembrane region" description="Helical" evidence="8">
    <location>
        <begin position="110"/>
        <end position="129"/>
    </location>
</feature>
<evidence type="ECO:0000256" key="6">
    <source>
        <dbReference type="ARBA" id="ARBA00023136"/>
    </source>
</evidence>
<keyword evidence="7" id="KW-0460">Magnesium</keyword>
<organism evidence="9 10">
    <name type="scientific">Pseudomonas fluorescens</name>
    <dbReference type="NCBI Taxonomy" id="294"/>
    <lineage>
        <taxon>Bacteria</taxon>
        <taxon>Pseudomonadati</taxon>
        <taxon>Pseudomonadota</taxon>
        <taxon>Gammaproteobacteria</taxon>
        <taxon>Pseudomonadales</taxon>
        <taxon>Pseudomonadaceae</taxon>
        <taxon>Pseudomonas</taxon>
    </lineage>
</organism>
<feature type="transmembrane region" description="Helical" evidence="8">
    <location>
        <begin position="292"/>
        <end position="311"/>
    </location>
</feature>
<dbReference type="GO" id="GO:0005886">
    <property type="term" value="C:plasma membrane"/>
    <property type="evidence" value="ECO:0007669"/>
    <property type="project" value="UniProtKB-SubCell"/>
</dbReference>
<dbReference type="GO" id="GO:0071555">
    <property type="term" value="P:cell wall organization"/>
    <property type="evidence" value="ECO:0007669"/>
    <property type="project" value="TreeGrafter"/>
</dbReference>
<keyword evidence="7" id="KW-0479">Metal-binding</keyword>
<feature type="transmembrane region" description="Helical" evidence="8">
    <location>
        <begin position="220"/>
        <end position="238"/>
    </location>
</feature>
<comment type="caution">
    <text evidence="9">The sequence shown here is derived from an EMBL/GenBank/DDBJ whole genome shotgun (WGS) entry which is preliminary data.</text>
</comment>
<name>A0A0F4TEH1_PSEFL</name>
<proteinExistence type="predicted"/>
<dbReference type="RefSeq" id="WP_046042616.1">
    <property type="nucleotide sequence ID" value="NZ_LACC01000027.1"/>
</dbReference>
<dbReference type="CDD" id="cd06854">
    <property type="entry name" value="GT_WbpL_WbcO_like"/>
    <property type="match status" value="1"/>
</dbReference>
<dbReference type="GO" id="GO:0046872">
    <property type="term" value="F:metal ion binding"/>
    <property type="evidence" value="ECO:0007669"/>
    <property type="project" value="UniProtKB-KW"/>
</dbReference>
<keyword evidence="4 8" id="KW-0812">Transmembrane</keyword>
<keyword evidence="6 8" id="KW-0472">Membrane</keyword>
<dbReference type="Proteomes" id="UP000033588">
    <property type="component" value="Unassembled WGS sequence"/>
</dbReference>
<evidence type="ECO:0000313" key="10">
    <source>
        <dbReference type="Proteomes" id="UP000033588"/>
    </source>
</evidence>